<proteinExistence type="predicted"/>
<gene>
    <name evidence="1" type="ORF">AN396_08385</name>
</gene>
<evidence type="ECO:0000313" key="1">
    <source>
        <dbReference type="EMBL" id="ONI39412.1"/>
    </source>
</evidence>
<name>A0ACC8XAW2_9FIRM</name>
<comment type="caution">
    <text evidence="1">The sequence shown here is derived from an EMBL/GenBank/DDBJ whole genome shotgun (WGS) entry which is preliminary data.</text>
</comment>
<sequence>MDIFLDGFNWFIGLGASVMMPIIFFILGIVVGVKPGTALKSGLYMGVGFEGIGVMVGLLLAGLTPLANGIVERLGLNLSVMDMGWPVAAQIGWGTAIVPFAVVAAILINILFLAKKWTNVVNIDLYNFNHFMIIGAIIYAGTGSLLVGLIACLFVSTLGLILGGKVAKTIVEDTGVENVTYVNTFAGMQVPIAMGVNWIVEKIPGVRNINLNAESINKRFGVLGEPVALGLIMGVALGFGAGFDTTTILQLSIKIAAGMVLLPKMVGVLVEGLEPIKEAMKETLKKKMPDRDIYLALDVGMMITDEVLAVGVLLIPVALLCAVILPGNKVLPLVDLSSLFWFVVMLRPFCKGNMFRMFLSGCVIIVISLYVAGDIAPMYTLAAEMAGVQIPEGASAVTNLITGATSIVAWIVTKISMFLF</sequence>
<dbReference type="Proteomes" id="UP000188605">
    <property type="component" value="Unassembled WGS sequence"/>
</dbReference>
<accession>A0ACC8XAW2</accession>
<protein>
    <submittedName>
        <fullName evidence="1">Uncharacterized protein</fullName>
    </submittedName>
</protein>
<evidence type="ECO:0000313" key="2">
    <source>
        <dbReference type="Proteomes" id="UP000188605"/>
    </source>
</evidence>
<keyword evidence="2" id="KW-1185">Reference proteome</keyword>
<organism evidence="1 2">
    <name type="scientific">Candidatus Epulonipiscium fishelsonii</name>
    <dbReference type="NCBI Taxonomy" id="77094"/>
    <lineage>
        <taxon>Bacteria</taxon>
        <taxon>Bacillati</taxon>
        <taxon>Bacillota</taxon>
        <taxon>Clostridia</taxon>
        <taxon>Lachnospirales</taxon>
        <taxon>Lachnospiraceae</taxon>
        <taxon>Candidatus Epulonipiscium</taxon>
    </lineage>
</organism>
<dbReference type="EMBL" id="LJDB01000064">
    <property type="protein sequence ID" value="ONI39412.1"/>
    <property type="molecule type" value="Genomic_DNA"/>
</dbReference>
<reference evidence="1" key="1">
    <citation type="submission" date="2016-08" db="EMBL/GenBank/DDBJ databases">
        <authorList>
            <person name="Ngugi D.K."/>
            <person name="Miyake S."/>
            <person name="Stingl U."/>
        </authorList>
    </citation>
    <scope>NUCLEOTIDE SEQUENCE</scope>
    <source>
        <strain evidence="1">SCG-B11WGA-EpuloA1</strain>
    </source>
</reference>